<proteinExistence type="predicted"/>
<name>A0A080ZFS6_PHYNI</name>
<dbReference type="AlphaFoldDB" id="A0A080ZFS6"/>
<organism evidence="2 3">
    <name type="scientific">Phytophthora nicotianae P1976</name>
    <dbReference type="NCBI Taxonomy" id="1317066"/>
    <lineage>
        <taxon>Eukaryota</taxon>
        <taxon>Sar</taxon>
        <taxon>Stramenopiles</taxon>
        <taxon>Oomycota</taxon>
        <taxon>Peronosporomycetes</taxon>
        <taxon>Peronosporales</taxon>
        <taxon>Peronosporaceae</taxon>
        <taxon>Phytophthora</taxon>
    </lineage>
</organism>
<feature type="non-terminal residue" evidence="2">
    <location>
        <position position="32"/>
    </location>
</feature>
<dbReference type="Proteomes" id="UP000028582">
    <property type="component" value="Unassembled WGS sequence"/>
</dbReference>
<feature type="compositionally biased region" description="Acidic residues" evidence="1">
    <location>
        <begin position="1"/>
        <end position="20"/>
    </location>
</feature>
<protein>
    <submittedName>
        <fullName evidence="2">Uncharacterized protein</fullName>
    </submittedName>
</protein>
<gene>
    <name evidence="2" type="ORF">F444_17196</name>
</gene>
<feature type="compositionally biased region" description="Polar residues" evidence="1">
    <location>
        <begin position="21"/>
        <end position="32"/>
    </location>
</feature>
<evidence type="ECO:0000313" key="2">
    <source>
        <dbReference type="EMBL" id="ETO65487.1"/>
    </source>
</evidence>
<accession>A0A080ZFS6</accession>
<evidence type="ECO:0000313" key="3">
    <source>
        <dbReference type="Proteomes" id="UP000028582"/>
    </source>
</evidence>
<feature type="region of interest" description="Disordered" evidence="1">
    <location>
        <begin position="1"/>
        <end position="32"/>
    </location>
</feature>
<evidence type="ECO:0000256" key="1">
    <source>
        <dbReference type="SAM" id="MobiDB-lite"/>
    </source>
</evidence>
<comment type="caution">
    <text evidence="2">The sequence shown here is derived from an EMBL/GenBank/DDBJ whole genome shotgun (WGS) entry which is preliminary data.</text>
</comment>
<sequence length="32" mass="3591">MADSDTEELLSERGDDDELDSSTLSKWNSSTR</sequence>
<dbReference type="EMBL" id="ANJA01003184">
    <property type="protein sequence ID" value="ETO65487.1"/>
    <property type="molecule type" value="Genomic_DNA"/>
</dbReference>
<reference evidence="2 3" key="1">
    <citation type="submission" date="2013-11" db="EMBL/GenBank/DDBJ databases">
        <title>The Genome Sequence of Phytophthora parasitica P1976.</title>
        <authorList>
            <consortium name="The Broad Institute Genomics Platform"/>
            <person name="Russ C."/>
            <person name="Tyler B."/>
            <person name="Panabieres F."/>
            <person name="Shan W."/>
            <person name="Tripathy S."/>
            <person name="Grunwald N."/>
            <person name="Machado M."/>
            <person name="Johnson C.S."/>
            <person name="Walker B."/>
            <person name="Young S."/>
            <person name="Zeng Q."/>
            <person name="Gargeya S."/>
            <person name="Fitzgerald M."/>
            <person name="Haas B."/>
            <person name="Abouelleil A."/>
            <person name="Allen A.W."/>
            <person name="Alvarado L."/>
            <person name="Arachchi H.M."/>
            <person name="Berlin A.M."/>
            <person name="Chapman S.B."/>
            <person name="Gainer-Dewar J."/>
            <person name="Goldberg J."/>
            <person name="Griggs A."/>
            <person name="Gujja S."/>
            <person name="Hansen M."/>
            <person name="Howarth C."/>
            <person name="Imamovic A."/>
            <person name="Ireland A."/>
            <person name="Larimer J."/>
            <person name="McCowan C."/>
            <person name="Murphy C."/>
            <person name="Pearson M."/>
            <person name="Poon T.W."/>
            <person name="Priest M."/>
            <person name="Roberts A."/>
            <person name="Saif S."/>
            <person name="Shea T."/>
            <person name="Sisk P."/>
            <person name="Sykes S."/>
            <person name="Wortman J."/>
            <person name="Nusbaum C."/>
            <person name="Birren B."/>
        </authorList>
    </citation>
    <scope>NUCLEOTIDE SEQUENCE [LARGE SCALE GENOMIC DNA]</scope>
    <source>
        <strain evidence="2 3">P1976</strain>
    </source>
</reference>